<evidence type="ECO:0000313" key="6">
    <source>
        <dbReference type="EMBL" id="OKH40552.1"/>
    </source>
</evidence>
<keyword evidence="5" id="KW-0793">Thylakoid</keyword>
<keyword evidence="3 5" id="KW-0089">Bile pigment</keyword>
<name>A0A1U7IT07_9CYAN</name>
<dbReference type="PANTHER" id="PTHR34011">
    <property type="entry name" value="PHYCOBILISOME 32.1 KDA LINKER POLYPEPTIDE, PHYCOCYANIN-ASSOCIATED, ROD 2-RELATED"/>
    <property type="match status" value="1"/>
</dbReference>
<dbReference type="InterPro" id="IPR038719">
    <property type="entry name" value="Phycobilisome_asu/bsu_sf"/>
</dbReference>
<dbReference type="CDD" id="cd14768">
    <property type="entry name" value="PC_PEC_beta"/>
    <property type="match status" value="1"/>
</dbReference>
<dbReference type="Pfam" id="PF00502">
    <property type="entry name" value="Phycobilisome"/>
    <property type="match status" value="1"/>
</dbReference>
<feature type="binding site" evidence="4">
    <location>
        <position position="35"/>
    </location>
    <ligand>
        <name>(2R,3E)-phycocyanobilin</name>
        <dbReference type="ChEBI" id="CHEBI:85275"/>
        <label>1</label>
    </ligand>
</feature>
<keyword evidence="5" id="KW-0602">Photosynthesis</keyword>
<reference evidence="6 7" key="1">
    <citation type="submission" date="2016-11" db="EMBL/GenBank/DDBJ databases">
        <title>Draft Genome Sequences of Nine Cyanobacterial Strains from Diverse Habitats.</title>
        <authorList>
            <person name="Zhu T."/>
            <person name="Hou S."/>
            <person name="Lu X."/>
            <person name="Hess W.R."/>
        </authorList>
    </citation>
    <scope>NUCLEOTIDE SEQUENCE [LARGE SCALE GENOMIC DNA]</scope>
    <source>
        <strain evidence="6 7">IAM M-71</strain>
    </source>
</reference>
<gene>
    <name evidence="6" type="ORF">NIES2119_02770</name>
</gene>
<keyword evidence="5" id="KW-0042">Antenna complex</keyword>
<keyword evidence="5" id="KW-0605">Phycobilisome</keyword>
<dbReference type="InterPro" id="IPR009050">
    <property type="entry name" value="Globin-like_sf"/>
</dbReference>
<evidence type="ECO:0000256" key="2">
    <source>
        <dbReference type="ARBA" id="ARBA00022991"/>
    </source>
</evidence>
<dbReference type="InterPro" id="IPR012128">
    <property type="entry name" value="Phycobilisome_asu/bsu"/>
</dbReference>
<keyword evidence="5" id="KW-0813">Transport</keyword>
<dbReference type="RefSeq" id="WP_073591933.1">
    <property type="nucleotide sequence ID" value="NZ_MRCE01000002.1"/>
</dbReference>
<evidence type="ECO:0000256" key="5">
    <source>
        <dbReference type="RuleBase" id="RU004438"/>
    </source>
</evidence>
<comment type="caution">
    <text evidence="6">The sequence shown here is derived from an EMBL/GenBank/DDBJ whole genome shotgun (WGS) entry which is preliminary data.</text>
</comment>
<organism evidence="6 7">
    <name type="scientific">[Phormidium ambiguum] IAM M-71</name>
    <dbReference type="NCBI Taxonomy" id="454136"/>
    <lineage>
        <taxon>Bacteria</taxon>
        <taxon>Bacillati</taxon>
        <taxon>Cyanobacteriota</taxon>
        <taxon>Cyanophyceae</taxon>
        <taxon>Oscillatoriophycideae</taxon>
        <taxon>Aerosakkonematales</taxon>
        <taxon>Aerosakkonemataceae</taxon>
        <taxon>Floridanema</taxon>
    </lineage>
</organism>
<keyword evidence="5" id="KW-0472">Membrane</keyword>
<dbReference type="AlphaFoldDB" id="A0A1U7IT07"/>
<dbReference type="EMBL" id="MRCE01000002">
    <property type="protein sequence ID" value="OKH40552.1"/>
    <property type="molecule type" value="Genomic_DNA"/>
</dbReference>
<dbReference type="Proteomes" id="UP000185860">
    <property type="component" value="Unassembled WGS sequence"/>
</dbReference>
<evidence type="ECO:0000256" key="1">
    <source>
        <dbReference type="ARBA" id="ARBA00008182"/>
    </source>
</evidence>
<comment type="similarity">
    <text evidence="1 5">Belongs to the phycobiliprotein family.</text>
</comment>
<sequence length="172" mass="18319">MLDAFSRVVDQADRKGAYLSEDQVNGLSNMVAESNKRLDVVNRLTSNASTITANAYRALVAEEPQVFGPGGACFHNRNQAACIRDLGFILRYVTYSVLAGDASVMDDRCLNGLRETYQALGTPGNTVAKGIQKMKDAAIQIANDSNGITKGDCSALMSELAGYFDRAAGAVA</sequence>
<feature type="binding site" description="covalent" evidence="4">
    <location>
        <position position="153"/>
    </location>
    <ligand>
        <name>(2R,3E)-phycocyanobilin</name>
        <dbReference type="ChEBI" id="CHEBI:85275"/>
        <label>1</label>
    </ligand>
</feature>
<dbReference type="Gene3D" id="1.10.490.20">
    <property type="entry name" value="Phycocyanins"/>
    <property type="match status" value="1"/>
</dbReference>
<evidence type="ECO:0000256" key="4">
    <source>
        <dbReference type="PIRSR" id="PIRSR000081-1"/>
    </source>
</evidence>
<feature type="binding site" evidence="4">
    <location>
        <position position="77"/>
    </location>
    <ligand>
        <name>(2R,3E)-phycocyanobilin</name>
        <dbReference type="ChEBI" id="CHEBI:85275"/>
        <label>2</label>
    </ligand>
</feature>
<dbReference type="STRING" id="454136.NIES2119_02770"/>
<evidence type="ECO:0000256" key="3">
    <source>
        <dbReference type="ARBA" id="ARBA00023307"/>
    </source>
</evidence>
<feature type="binding site" evidence="4">
    <location>
        <position position="39"/>
    </location>
    <ligand>
        <name>(2R,3E)-phycocyanobilin</name>
        <dbReference type="ChEBI" id="CHEBI:85275"/>
        <label>1</label>
    </ligand>
</feature>
<dbReference type="PANTHER" id="PTHR34011:SF7">
    <property type="entry name" value="C-PHYCOCYANIN BETA SUBUNIT"/>
    <property type="match status" value="1"/>
</dbReference>
<dbReference type="PIRSF" id="PIRSF000081">
    <property type="entry name" value="Phycocyanin"/>
    <property type="match status" value="1"/>
</dbReference>
<comment type="subcellular location">
    <subcellularLocation>
        <location evidence="5">Cellular thylakoid membrane</location>
        <topology evidence="5">Peripheral membrane protein</topology>
        <orientation evidence="5">Cytoplasmic side</orientation>
    </subcellularLocation>
</comment>
<dbReference type="GO" id="GO:0030089">
    <property type="term" value="C:phycobilisome"/>
    <property type="evidence" value="ECO:0007669"/>
    <property type="project" value="UniProtKB-KW"/>
</dbReference>
<dbReference type="GO" id="GO:0031676">
    <property type="term" value="C:plasma membrane-derived thylakoid membrane"/>
    <property type="evidence" value="ECO:0007669"/>
    <property type="project" value="UniProtKB-SubCell"/>
</dbReference>
<feature type="binding site" description="covalent" evidence="4">
    <location>
        <position position="82"/>
    </location>
    <ligand>
        <name>(2R,3E)-phycocyanobilin</name>
        <dbReference type="ChEBI" id="CHEBI:85275"/>
        <label>2</label>
    </ligand>
</feature>
<accession>A0A1U7IT07</accession>
<dbReference type="GO" id="GO:0015979">
    <property type="term" value="P:photosynthesis"/>
    <property type="evidence" value="ECO:0007669"/>
    <property type="project" value="UniProtKB-KW"/>
</dbReference>
<proteinExistence type="inferred from homology"/>
<keyword evidence="2 5" id="KW-0157">Chromophore</keyword>
<evidence type="ECO:0000313" key="7">
    <source>
        <dbReference type="Proteomes" id="UP000185860"/>
    </source>
</evidence>
<protein>
    <submittedName>
        <fullName evidence="6">Phycocyanin subunit beta</fullName>
    </submittedName>
</protein>
<dbReference type="SUPFAM" id="SSF46458">
    <property type="entry name" value="Globin-like"/>
    <property type="match status" value="1"/>
</dbReference>
<keyword evidence="5" id="KW-0249">Electron transport</keyword>
<dbReference type="OrthoDB" id="512145at2"/>